<dbReference type="KEGG" id="vap:Vapar_2466"/>
<dbReference type="AlphaFoldDB" id="C5CJN9"/>
<name>C5CJN9_VARPS</name>
<dbReference type="OrthoDB" id="9999163at2"/>
<evidence type="ECO:0000313" key="1">
    <source>
        <dbReference type="EMBL" id="ACS19092.1"/>
    </source>
</evidence>
<proteinExistence type="predicted"/>
<dbReference type="HOGENOM" id="CLU_2686773_0_0_4"/>
<protein>
    <submittedName>
        <fullName evidence="1">Uncharacterized protein</fullName>
    </submittedName>
</protein>
<reference evidence="1" key="1">
    <citation type="submission" date="2009-06" db="EMBL/GenBank/DDBJ databases">
        <title>Complete sequence of chromosome 1 of Variovorax paradoxus S110.</title>
        <authorList>
            <consortium name="US DOE Joint Genome Institute"/>
            <person name="Lucas S."/>
            <person name="Copeland A."/>
            <person name="Lapidus A."/>
            <person name="Glavina del Rio T."/>
            <person name="Tice H."/>
            <person name="Bruce D."/>
            <person name="Goodwin L."/>
            <person name="Pitluck S."/>
            <person name="Chertkov O."/>
            <person name="Brettin T."/>
            <person name="Detter J.C."/>
            <person name="Han C."/>
            <person name="Larimer F."/>
            <person name="Land M."/>
            <person name="Hauser L."/>
            <person name="Kyrpides N."/>
            <person name="Ovchinnikova G."/>
            <person name="Orwin P."/>
            <person name="Leadbetter J.R."/>
            <person name="Spain J.C."/>
            <person name="Han J.I."/>
        </authorList>
    </citation>
    <scope>NUCLEOTIDE SEQUENCE</scope>
    <source>
        <strain evidence="1">S110</strain>
    </source>
</reference>
<dbReference type="EMBL" id="CP001635">
    <property type="protein sequence ID" value="ACS19092.1"/>
    <property type="molecule type" value="Genomic_DNA"/>
</dbReference>
<gene>
    <name evidence="1" type="ordered locus">Vapar_2466</name>
</gene>
<dbReference type="eggNOG" id="ENOG502ZFDK">
    <property type="taxonomic scope" value="Bacteria"/>
</dbReference>
<sequence precursor="true">MNCNCNCTEIERLRALAATCYAGLGAECNLPERWLDVLNAAANGEPFDTEGLLPFTFEPFPTINPELIPSKEEA</sequence>
<organism evidence="1">
    <name type="scientific">Variovorax paradoxus (strain S110)</name>
    <dbReference type="NCBI Taxonomy" id="543728"/>
    <lineage>
        <taxon>Bacteria</taxon>
        <taxon>Pseudomonadati</taxon>
        <taxon>Pseudomonadota</taxon>
        <taxon>Betaproteobacteria</taxon>
        <taxon>Burkholderiales</taxon>
        <taxon>Comamonadaceae</taxon>
        <taxon>Variovorax</taxon>
    </lineage>
</organism>
<dbReference type="STRING" id="543728.Vapar_2466"/>
<accession>C5CJN9</accession>